<dbReference type="Pfam" id="PF03922">
    <property type="entry name" value="OmpW"/>
    <property type="match status" value="1"/>
</dbReference>
<sequence length="220" mass="24039">MIFGANAQAMPNWIDNFYLNVGATQIDFDSNGIVTTDVVFGDRTLIEDLSIPNSTVSVEDVITPSFEIGYFLTRNVSIAATLGVPPTSTIKARGSLRALGDFGDVWYGPPVIQARYHFNVDGRISPYIGVAATYVIVFDEEEDTLERLQVDNHAGWGVTAGVNVKLTENIGVFADVKKIELEADNQFKLIDPESLALLVKGDARVKLDPTVYSAGLSFRF</sequence>
<dbReference type="EMBL" id="CP002156">
    <property type="protein sequence ID" value="ADM10717.1"/>
    <property type="molecule type" value="Genomic_DNA"/>
</dbReference>
<dbReference type="InterPro" id="IPR011250">
    <property type="entry name" value="OMP/PagP_B-barrel"/>
</dbReference>
<proteinExistence type="inferred from homology"/>
<dbReference type="HOGENOM" id="CLU_042505_0_0_5"/>
<reference evidence="3" key="1">
    <citation type="submission" date="2010-08" db="EMBL/GenBank/DDBJ databases">
        <title>Genome sequence of Parvularcula bermudensis HTCC2503.</title>
        <authorList>
            <person name="Kang D.-M."/>
            <person name="Oh H.-M."/>
            <person name="Cho J.-C."/>
        </authorList>
    </citation>
    <scope>NUCLEOTIDE SEQUENCE [LARGE SCALE GENOMIC DNA]</scope>
    <source>
        <strain evidence="3">ATCC BAA-594 / HTCC2503 / KCTC 12087</strain>
    </source>
</reference>
<comment type="similarity">
    <text evidence="1">Belongs to the OmpW/AlkL family.</text>
</comment>
<dbReference type="GO" id="GO:0055085">
    <property type="term" value="P:transmembrane transport"/>
    <property type="evidence" value="ECO:0007669"/>
    <property type="project" value="TreeGrafter"/>
</dbReference>
<dbReference type="Proteomes" id="UP000001302">
    <property type="component" value="Chromosome"/>
</dbReference>
<dbReference type="eggNOG" id="COG3047">
    <property type="taxonomic scope" value="Bacteria"/>
</dbReference>
<evidence type="ECO:0000256" key="1">
    <source>
        <dbReference type="ARBA" id="ARBA00009330"/>
    </source>
</evidence>
<dbReference type="PANTHER" id="PTHR36920">
    <property type="match status" value="1"/>
</dbReference>
<gene>
    <name evidence="2" type="ordered locus">PB2503_13399</name>
</gene>
<dbReference type="InterPro" id="IPR005618">
    <property type="entry name" value="OMPW"/>
</dbReference>
<dbReference type="AlphaFoldDB" id="E0TGV8"/>
<dbReference type="STRING" id="314260.PB2503_13399"/>
<accession>E0TGV8</accession>
<evidence type="ECO:0000313" key="3">
    <source>
        <dbReference type="Proteomes" id="UP000001302"/>
    </source>
</evidence>
<dbReference type="SUPFAM" id="SSF56925">
    <property type="entry name" value="OMPA-like"/>
    <property type="match status" value="1"/>
</dbReference>
<dbReference type="GO" id="GO:0019867">
    <property type="term" value="C:outer membrane"/>
    <property type="evidence" value="ECO:0007669"/>
    <property type="project" value="InterPro"/>
</dbReference>
<dbReference type="PANTHER" id="PTHR36920:SF1">
    <property type="entry name" value="OUTER MEMBRANE PROTEIN W"/>
    <property type="match status" value="1"/>
</dbReference>
<reference evidence="2 3" key="2">
    <citation type="journal article" date="2011" name="J. Bacteriol.">
        <title>Complete genome sequence of strain HTCC2503T of Parvularcula bermudensis, the type species of the order "Parvularculales" in the class Alphaproteobacteria.</title>
        <authorList>
            <person name="Oh H.M."/>
            <person name="Kang I."/>
            <person name="Vergin K.L."/>
            <person name="Kang D."/>
            <person name="Rhee K.H."/>
            <person name="Giovannoni S.J."/>
            <person name="Cho J.C."/>
        </authorList>
    </citation>
    <scope>NUCLEOTIDE SEQUENCE [LARGE SCALE GENOMIC DNA]</scope>
    <source>
        <strain evidence="3">ATCC BAA-594 / HTCC2503 / KCTC 12087</strain>
    </source>
</reference>
<evidence type="ECO:0000313" key="2">
    <source>
        <dbReference type="EMBL" id="ADM10717.1"/>
    </source>
</evidence>
<dbReference type="KEGG" id="pbr:PB2503_13399"/>
<organism evidence="2 3">
    <name type="scientific">Parvularcula bermudensis (strain ATCC BAA-594 / HTCC2503 / KCTC 12087)</name>
    <dbReference type="NCBI Taxonomy" id="314260"/>
    <lineage>
        <taxon>Bacteria</taxon>
        <taxon>Pseudomonadati</taxon>
        <taxon>Pseudomonadota</taxon>
        <taxon>Alphaproteobacteria</taxon>
        <taxon>Parvularculales</taxon>
        <taxon>Parvularculaceae</taxon>
        <taxon>Parvularcula</taxon>
    </lineage>
</organism>
<dbReference type="Gene3D" id="2.40.160.20">
    <property type="match status" value="1"/>
</dbReference>
<name>E0TGV8_PARBH</name>
<keyword evidence="3" id="KW-1185">Reference proteome</keyword>
<protein>
    <submittedName>
        <fullName evidence="2">Outer membrane protein</fullName>
    </submittedName>
</protein>